<dbReference type="Proteomes" id="UP000268007">
    <property type="component" value="Unassembled WGS sequence"/>
</dbReference>
<proteinExistence type="predicted"/>
<evidence type="ECO:0000313" key="2">
    <source>
        <dbReference type="EMBL" id="RKR82532.1"/>
    </source>
</evidence>
<organism evidence="2 3">
    <name type="scientific">Mucilaginibacter gracilis</name>
    <dbReference type="NCBI Taxonomy" id="423350"/>
    <lineage>
        <taxon>Bacteria</taxon>
        <taxon>Pseudomonadati</taxon>
        <taxon>Bacteroidota</taxon>
        <taxon>Sphingobacteriia</taxon>
        <taxon>Sphingobacteriales</taxon>
        <taxon>Sphingobacteriaceae</taxon>
        <taxon>Mucilaginibacter</taxon>
    </lineage>
</organism>
<gene>
    <name evidence="2" type="ORF">BDD43_2717</name>
</gene>
<name>A0A495J1E0_9SPHI</name>
<comment type="caution">
    <text evidence="2">The sequence shown here is derived from an EMBL/GenBank/DDBJ whole genome shotgun (WGS) entry which is preliminary data.</text>
</comment>
<keyword evidence="3" id="KW-1185">Reference proteome</keyword>
<evidence type="ECO:0000313" key="3">
    <source>
        <dbReference type="Proteomes" id="UP000268007"/>
    </source>
</evidence>
<dbReference type="AlphaFoldDB" id="A0A495J1E0"/>
<feature type="region of interest" description="Disordered" evidence="1">
    <location>
        <begin position="1"/>
        <end position="57"/>
    </location>
</feature>
<accession>A0A495J1E0</accession>
<dbReference type="RefSeq" id="WP_162847067.1">
    <property type="nucleotide sequence ID" value="NZ_RBKU01000001.1"/>
</dbReference>
<protein>
    <submittedName>
        <fullName evidence="2">Uncharacterized protein</fullName>
    </submittedName>
</protein>
<sequence>MTADKDSLAKGKQAQEQNKPDNKRVTTVTPDNDNGKPGGPAKKDSSNKGKGPAGENL</sequence>
<evidence type="ECO:0000256" key="1">
    <source>
        <dbReference type="SAM" id="MobiDB-lite"/>
    </source>
</evidence>
<reference evidence="2 3" key="1">
    <citation type="submission" date="2018-10" db="EMBL/GenBank/DDBJ databases">
        <title>Genomic Encyclopedia of Archaeal and Bacterial Type Strains, Phase II (KMG-II): from individual species to whole genera.</title>
        <authorList>
            <person name="Goeker M."/>
        </authorList>
    </citation>
    <scope>NUCLEOTIDE SEQUENCE [LARGE SCALE GENOMIC DNA]</scope>
    <source>
        <strain evidence="2 3">DSM 18602</strain>
    </source>
</reference>
<dbReference type="EMBL" id="RBKU01000001">
    <property type="protein sequence ID" value="RKR82532.1"/>
    <property type="molecule type" value="Genomic_DNA"/>
</dbReference>